<dbReference type="SUPFAM" id="SSF46548">
    <property type="entry name" value="alpha-helical ferredoxin"/>
    <property type="match status" value="1"/>
</dbReference>
<dbReference type="GO" id="GO:0046872">
    <property type="term" value="F:metal ion binding"/>
    <property type="evidence" value="ECO:0007669"/>
    <property type="project" value="UniProtKB-KW"/>
</dbReference>
<dbReference type="InterPro" id="IPR036812">
    <property type="entry name" value="NAD(P)_OxRdtase_dom_sf"/>
</dbReference>
<gene>
    <name evidence="5" type="ORF">LY60_03128</name>
</gene>
<evidence type="ECO:0000256" key="1">
    <source>
        <dbReference type="ARBA" id="ARBA00022723"/>
    </source>
</evidence>
<evidence type="ECO:0000313" key="6">
    <source>
        <dbReference type="Proteomes" id="UP000315343"/>
    </source>
</evidence>
<dbReference type="InterPro" id="IPR023210">
    <property type="entry name" value="NADP_OxRdtase_dom"/>
</dbReference>
<dbReference type="InterPro" id="IPR017900">
    <property type="entry name" value="4Fe4S_Fe_S_CS"/>
</dbReference>
<dbReference type="InterPro" id="IPR017896">
    <property type="entry name" value="4Fe4S_Fe-S-bd"/>
</dbReference>
<dbReference type="EMBL" id="VLKH01000011">
    <property type="protein sequence ID" value="TWH77938.1"/>
    <property type="molecule type" value="Genomic_DNA"/>
</dbReference>
<dbReference type="Pfam" id="PF13187">
    <property type="entry name" value="Fer4_9"/>
    <property type="match status" value="1"/>
</dbReference>
<reference evidence="5 6" key="1">
    <citation type="submission" date="2019-07" db="EMBL/GenBank/DDBJ databases">
        <title>Genomic Encyclopedia of Type Strains, Phase I: the one thousand microbial genomes (KMG-I) project.</title>
        <authorList>
            <person name="Kyrpides N."/>
        </authorList>
    </citation>
    <scope>NUCLEOTIDE SEQUENCE [LARGE SCALE GENOMIC DNA]</scope>
    <source>
        <strain evidence="5 6">DSM 13558</strain>
    </source>
</reference>
<dbReference type="RefSeq" id="WP_145085812.1">
    <property type="nucleotide sequence ID" value="NZ_JAYFNS010000012.1"/>
</dbReference>
<evidence type="ECO:0000256" key="2">
    <source>
        <dbReference type="ARBA" id="ARBA00023004"/>
    </source>
</evidence>
<keyword evidence="3" id="KW-0411">Iron-sulfur</keyword>
<sequence length="374" mass="43895">MDRKFIESLDVNFPKLGFGCMRFPVKDGKIDFNQARELIRHAMDNGLNYFDTAYNYHSGESQEFLGKVLKEFKRENYYLTNKLPVWKIKEEKDAEELFNEQLEKCNTEYFDFYLLHSLNKNTIETVEKFNLYNFIKKKKDEGKIKNIGFSYHDSNDILEKFVSSHKWDFVQLQINYWDWTEYDAKGAYEILEKHNIPCFVMEPVRGGFLASFAPSAMKHIKSYNSEKSAASWALRWVASLPNVAIILSGMSNMEQLEDNMNTFTDLKTLNDEEYNVIDKVVEELRKIKPVPCTGCRYCMDCSFGVDIPGIFEIYNDYKKSENKDIAARSYFLFTSEEARADKCQKCGECMTKCPQQINIPEELEKIHEEMLKLK</sequence>
<comment type="caution">
    <text evidence="5">The sequence shown here is derived from an EMBL/GenBank/DDBJ whole genome shotgun (WGS) entry which is preliminary data.</text>
</comment>
<accession>A0A562J434</accession>
<dbReference type="PANTHER" id="PTHR43312:SF2">
    <property type="entry name" value="OXIDOREDUCTASE"/>
    <property type="match status" value="1"/>
</dbReference>
<keyword evidence="2" id="KW-0408">Iron</keyword>
<dbReference type="OrthoDB" id="9773828at2"/>
<evidence type="ECO:0000259" key="4">
    <source>
        <dbReference type="PROSITE" id="PS51379"/>
    </source>
</evidence>
<proteinExistence type="predicted"/>
<dbReference type="PROSITE" id="PS00198">
    <property type="entry name" value="4FE4S_FER_1"/>
    <property type="match status" value="1"/>
</dbReference>
<protein>
    <recommendedName>
        <fullName evidence="4">4Fe-4S ferredoxin-type domain-containing protein</fullName>
    </recommendedName>
</protein>
<organism evidence="5 6">
    <name type="scientific">Sedimentibacter saalensis</name>
    <dbReference type="NCBI Taxonomy" id="130788"/>
    <lineage>
        <taxon>Bacteria</taxon>
        <taxon>Bacillati</taxon>
        <taxon>Bacillota</taxon>
        <taxon>Tissierellia</taxon>
        <taxon>Sedimentibacter</taxon>
    </lineage>
</organism>
<evidence type="ECO:0000313" key="5">
    <source>
        <dbReference type="EMBL" id="TWH77938.1"/>
    </source>
</evidence>
<dbReference type="Gene3D" id="3.20.20.100">
    <property type="entry name" value="NADP-dependent oxidoreductase domain"/>
    <property type="match status" value="1"/>
</dbReference>
<dbReference type="Proteomes" id="UP000315343">
    <property type="component" value="Unassembled WGS sequence"/>
</dbReference>
<dbReference type="Pfam" id="PF00248">
    <property type="entry name" value="Aldo_ket_red"/>
    <property type="match status" value="1"/>
</dbReference>
<dbReference type="AlphaFoldDB" id="A0A562J434"/>
<evidence type="ECO:0000256" key="3">
    <source>
        <dbReference type="ARBA" id="ARBA00023014"/>
    </source>
</evidence>
<feature type="domain" description="4Fe-4S ferredoxin-type" evidence="4">
    <location>
        <begin position="334"/>
        <end position="362"/>
    </location>
</feature>
<keyword evidence="6" id="KW-1185">Reference proteome</keyword>
<name>A0A562J434_9FIRM</name>
<dbReference type="InterPro" id="IPR053135">
    <property type="entry name" value="AKR2_Oxidoreductase"/>
</dbReference>
<keyword evidence="1" id="KW-0479">Metal-binding</keyword>
<dbReference type="SUPFAM" id="SSF51430">
    <property type="entry name" value="NAD(P)-linked oxidoreductase"/>
    <property type="match status" value="1"/>
</dbReference>
<dbReference type="PANTHER" id="PTHR43312">
    <property type="entry name" value="D-THREO-ALDOSE 1-DEHYDROGENASE"/>
    <property type="match status" value="1"/>
</dbReference>
<dbReference type="GO" id="GO:0051536">
    <property type="term" value="F:iron-sulfur cluster binding"/>
    <property type="evidence" value="ECO:0007669"/>
    <property type="project" value="UniProtKB-KW"/>
</dbReference>
<dbReference type="CDD" id="cd19096">
    <property type="entry name" value="AKR_Fe-S_oxidoreductase"/>
    <property type="match status" value="1"/>
</dbReference>
<dbReference type="PROSITE" id="PS51379">
    <property type="entry name" value="4FE4S_FER_2"/>
    <property type="match status" value="1"/>
</dbReference>